<dbReference type="RefSeq" id="XP_062699279.1">
    <property type="nucleotide sequence ID" value="XM_062843295.1"/>
</dbReference>
<dbReference type="GeneID" id="134284444"/>
<feature type="region of interest" description="Disordered" evidence="1">
    <location>
        <begin position="198"/>
        <end position="228"/>
    </location>
</feature>
<evidence type="ECO:0000313" key="3">
    <source>
        <dbReference type="Proteomes" id="UP000069940"/>
    </source>
</evidence>
<dbReference type="Proteomes" id="UP000069940">
    <property type="component" value="Unassembled WGS sequence"/>
</dbReference>
<evidence type="ECO:0000313" key="2">
    <source>
        <dbReference type="EnsemblMetazoa" id="AALFPA23_008934.P12234"/>
    </source>
</evidence>
<protein>
    <submittedName>
        <fullName evidence="2">Uncharacterized protein</fullName>
    </submittedName>
</protein>
<sequence>MSCTESNVGVGGEQDPGSERIRALEAEVVRLKSLIEMVERRMRGTGKQEERQEECEVVQNVPLEQLVVEGTKHQERKPLPESPTCWYCEGYDHVVDNCIGRKRTLELWRKLDEEKVRKGEEQPELPSGLVPECETESNKTSELEGVANASLGNCFIADHEKAGETKKIGSVLPVKQTLFRKYDVPRFASKERQTRQVPWRGFSESGKGRSKTRVRLNRRKEKETKKTANTRTVKGWQIEWSFTSERWRVWFLKILLTDVKFVTRSIEISCYLVLPAKLAPECILATIKRVVGSYWNGLESLDGNRLGIFHCKFLKNLPEQALHSLTLHDLQLCNCCETATRSQLKVWSH</sequence>
<keyword evidence="3" id="KW-1185">Reference proteome</keyword>
<dbReference type="EnsemblMetazoa" id="AALFPA23_008934.R12234">
    <property type="protein sequence ID" value="AALFPA23_008934.P12234"/>
    <property type="gene ID" value="AALFPA23_008934"/>
</dbReference>
<reference evidence="2" key="2">
    <citation type="submission" date="2025-05" db="UniProtKB">
        <authorList>
            <consortium name="EnsemblMetazoa"/>
        </authorList>
    </citation>
    <scope>IDENTIFICATION</scope>
    <source>
        <strain evidence="2">Foshan</strain>
    </source>
</reference>
<accession>A0ABM1YGK5</accession>
<reference evidence="3" key="1">
    <citation type="journal article" date="2015" name="Proc. Natl. Acad. Sci. U.S.A.">
        <title>Genome sequence of the Asian Tiger mosquito, Aedes albopictus, reveals insights into its biology, genetics, and evolution.</title>
        <authorList>
            <person name="Chen X.G."/>
            <person name="Jiang X."/>
            <person name="Gu J."/>
            <person name="Xu M."/>
            <person name="Wu Y."/>
            <person name="Deng Y."/>
            <person name="Zhang C."/>
            <person name="Bonizzoni M."/>
            <person name="Dermauw W."/>
            <person name="Vontas J."/>
            <person name="Armbruster P."/>
            <person name="Huang X."/>
            <person name="Yang Y."/>
            <person name="Zhang H."/>
            <person name="He W."/>
            <person name="Peng H."/>
            <person name="Liu Y."/>
            <person name="Wu K."/>
            <person name="Chen J."/>
            <person name="Lirakis M."/>
            <person name="Topalis P."/>
            <person name="Van Leeuwen T."/>
            <person name="Hall A.B."/>
            <person name="Jiang X."/>
            <person name="Thorpe C."/>
            <person name="Mueller R.L."/>
            <person name="Sun C."/>
            <person name="Waterhouse R.M."/>
            <person name="Yan G."/>
            <person name="Tu Z.J."/>
            <person name="Fang X."/>
            <person name="James A.A."/>
        </authorList>
    </citation>
    <scope>NUCLEOTIDE SEQUENCE [LARGE SCALE GENOMIC DNA]</scope>
    <source>
        <strain evidence="3">Foshan</strain>
    </source>
</reference>
<evidence type="ECO:0000256" key="1">
    <source>
        <dbReference type="SAM" id="MobiDB-lite"/>
    </source>
</evidence>
<name>A0ABM1YGK5_AEDAL</name>
<organism evidence="2 3">
    <name type="scientific">Aedes albopictus</name>
    <name type="common">Asian tiger mosquito</name>
    <name type="synonym">Stegomyia albopicta</name>
    <dbReference type="NCBI Taxonomy" id="7160"/>
    <lineage>
        <taxon>Eukaryota</taxon>
        <taxon>Metazoa</taxon>
        <taxon>Ecdysozoa</taxon>
        <taxon>Arthropoda</taxon>
        <taxon>Hexapoda</taxon>
        <taxon>Insecta</taxon>
        <taxon>Pterygota</taxon>
        <taxon>Neoptera</taxon>
        <taxon>Endopterygota</taxon>
        <taxon>Diptera</taxon>
        <taxon>Nematocera</taxon>
        <taxon>Culicoidea</taxon>
        <taxon>Culicidae</taxon>
        <taxon>Culicinae</taxon>
        <taxon>Aedini</taxon>
        <taxon>Aedes</taxon>
        <taxon>Stegomyia</taxon>
    </lineage>
</organism>
<feature type="compositionally biased region" description="Basic residues" evidence="1">
    <location>
        <begin position="208"/>
        <end position="219"/>
    </location>
</feature>
<proteinExistence type="predicted"/>